<proteinExistence type="predicted"/>
<dbReference type="AlphaFoldDB" id="A0A1F7YS85"/>
<dbReference type="EMBL" id="MGGM01000014">
    <property type="protein sequence ID" value="OGM29365.1"/>
    <property type="molecule type" value="Genomic_DNA"/>
</dbReference>
<comment type="caution">
    <text evidence="1">The sequence shown here is derived from an EMBL/GenBank/DDBJ whole genome shotgun (WGS) entry which is preliminary data.</text>
</comment>
<organism evidence="1 2">
    <name type="scientific">Candidatus Woesebacteria bacterium RIFCSPHIGHO2_01_FULL_41_10</name>
    <dbReference type="NCBI Taxonomy" id="1802500"/>
    <lineage>
        <taxon>Bacteria</taxon>
        <taxon>Candidatus Woeseibacteriota</taxon>
    </lineage>
</organism>
<protein>
    <submittedName>
        <fullName evidence="1">Uncharacterized protein</fullName>
    </submittedName>
</protein>
<name>A0A1F7YS85_9BACT</name>
<evidence type="ECO:0000313" key="2">
    <source>
        <dbReference type="Proteomes" id="UP000177263"/>
    </source>
</evidence>
<sequence>MPVKIRNVTYLSNGFINVEERVIRPVVLFCVANWRQLSQLQEQFKIAAWKAEHDDWQRTIIELPEVGEDVEFLAWGKLQLAALSYTAMTQTSLPFWPRDLEQIHGLAHEQILHEYPWLSDFNPPENILLVPEYISEFLIKVTQVQGEWIKF</sequence>
<dbReference type="Proteomes" id="UP000177263">
    <property type="component" value="Unassembled WGS sequence"/>
</dbReference>
<gene>
    <name evidence="1" type="ORF">A2801_01605</name>
</gene>
<evidence type="ECO:0000313" key="1">
    <source>
        <dbReference type="EMBL" id="OGM29365.1"/>
    </source>
</evidence>
<reference evidence="1 2" key="1">
    <citation type="journal article" date="2016" name="Nat. Commun.">
        <title>Thousands of microbial genomes shed light on interconnected biogeochemical processes in an aquifer system.</title>
        <authorList>
            <person name="Anantharaman K."/>
            <person name="Brown C.T."/>
            <person name="Hug L.A."/>
            <person name="Sharon I."/>
            <person name="Castelle C.J."/>
            <person name="Probst A.J."/>
            <person name="Thomas B.C."/>
            <person name="Singh A."/>
            <person name="Wilkins M.J."/>
            <person name="Karaoz U."/>
            <person name="Brodie E.L."/>
            <person name="Williams K.H."/>
            <person name="Hubbard S.S."/>
            <person name="Banfield J.F."/>
        </authorList>
    </citation>
    <scope>NUCLEOTIDE SEQUENCE [LARGE SCALE GENOMIC DNA]</scope>
</reference>
<accession>A0A1F7YS85</accession>